<accession>A0A3L8E418</accession>
<reference evidence="1" key="1">
    <citation type="journal article" date="2018" name="Genome Res.">
        <title>The genomic architecture and molecular evolution of ant odorant receptors.</title>
        <authorList>
            <person name="McKenzie S.K."/>
            <person name="Kronauer D.J.C."/>
        </authorList>
    </citation>
    <scope>NUCLEOTIDE SEQUENCE [LARGE SCALE GENOMIC DNA]</scope>
    <source>
        <strain evidence="1">Clonal line C1</strain>
    </source>
</reference>
<gene>
    <name evidence="1" type="ORF">DMN91_001013</name>
</gene>
<protein>
    <submittedName>
        <fullName evidence="1">Uncharacterized protein</fullName>
    </submittedName>
</protein>
<dbReference type="AlphaFoldDB" id="A0A3L8E418"/>
<reference evidence="1" key="2">
    <citation type="submission" date="2018-07" db="EMBL/GenBank/DDBJ databases">
        <authorList>
            <person name="Mckenzie S.K."/>
            <person name="Kronauer D.J.C."/>
        </authorList>
    </citation>
    <scope>NUCLEOTIDE SEQUENCE</scope>
    <source>
        <strain evidence="1">Clonal line C1</strain>
    </source>
</reference>
<dbReference type="EMBL" id="QOIP01000001">
    <property type="protein sequence ID" value="RLU27213.1"/>
    <property type="molecule type" value="Genomic_DNA"/>
</dbReference>
<organism evidence="1">
    <name type="scientific">Ooceraea biroi</name>
    <name type="common">Clonal raider ant</name>
    <name type="synonym">Cerapachys biroi</name>
    <dbReference type="NCBI Taxonomy" id="2015173"/>
    <lineage>
        <taxon>Eukaryota</taxon>
        <taxon>Metazoa</taxon>
        <taxon>Ecdysozoa</taxon>
        <taxon>Arthropoda</taxon>
        <taxon>Hexapoda</taxon>
        <taxon>Insecta</taxon>
        <taxon>Pterygota</taxon>
        <taxon>Neoptera</taxon>
        <taxon>Endopterygota</taxon>
        <taxon>Hymenoptera</taxon>
        <taxon>Apocrita</taxon>
        <taxon>Aculeata</taxon>
        <taxon>Formicoidea</taxon>
        <taxon>Formicidae</taxon>
        <taxon>Dorylinae</taxon>
        <taxon>Ooceraea</taxon>
    </lineage>
</organism>
<name>A0A3L8E418_OOCBI</name>
<comment type="caution">
    <text evidence="1">The sequence shown here is derived from an EMBL/GenBank/DDBJ whole genome shotgun (WGS) entry which is preliminary data.</text>
</comment>
<dbReference type="Proteomes" id="UP000279307">
    <property type="component" value="Chromosome 1"/>
</dbReference>
<proteinExistence type="predicted"/>
<evidence type="ECO:0000313" key="1">
    <source>
        <dbReference type="EMBL" id="RLU27213.1"/>
    </source>
</evidence>
<sequence length="175" mass="20509">MLFIHLTRLHQIADRKWALHRTAATKPGDFRRTTAWNVRIATIVHDPWMVCLNSPSSEEGSCIFQDPRRLRGRTFRHDLQRASWKVRGRTVRPHVPWKMDFVIAKGSARDDRDTAVLIKSKHSQVVTSKLAQTTFCGFDNLSFESHQSCIASCTYRYVYWYNIVYQCQYINNNCK</sequence>